<feature type="region of interest" description="Disordered" evidence="1">
    <location>
        <begin position="161"/>
        <end position="185"/>
    </location>
</feature>
<dbReference type="EMBL" id="SFCI01000460">
    <property type="protein sequence ID" value="TFY79671.1"/>
    <property type="molecule type" value="Genomic_DNA"/>
</dbReference>
<dbReference type="OrthoDB" id="2362516at2759"/>
<keyword evidence="4" id="KW-1185">Reference proteome</keyword>
<feature type="non-terminal residue" evidence="3">
    <location>
        <position position="185"/>
    </location>
</feature>
<evidence type="ECO:0000256" key="1">
    <source>
        <dbReference type="SAM" id="MobiDB-lite"/>
    </source>
</evidence>
<gene>
    <name evidence="3" type="ORF">EWM64_g4334</name>
</gene>
<organism evidence="3 4">
    <name type="scientific">Hericium alpestre</name>
    <dbReference type="NCBI Taxonomy" id="135208"/>
    <lineage>
        <taxon>Eukaryota</taxon>
        <taxon>Fungi</taxon>
        <taxon>Dikarya</taxon>
        <taxon>Basidiomycota</taxon>
        <taxon>Agaricomycotina</taxon>
        <taxon>Agaricomycetes</taxon>
        <taxon>Russulales</taxon>
        <taxon>Hericiaceae</taxon>
        <taxon>Hericium</taxon>
    </lineage>
</organism>
<feature type="chain" id="PRO_5021410476" evidence="2">
    <location>
        <begin position="21"/>
        <end position="185"/>
    </location>
</feature>
<feature type="signal peptide" evidence="2">
    <location>
        <begin position="1"/>
        <end position="20"/>
    </location>
</feature>
<evidence type="ECO:0000313" key="3">
    <source>
        <dbReference type="EMBL" id="TFY79671.1"/>
    </source>
</evidence>
<sequence length="185" mass="18876">MVQLSTLLVALVAAAVSVHAAPIQKRIAQDTPSAGLPFEQACDAAGGGQQCNSIKVSAIATLLAAAGPCAQQDSADQMIDLAKQSLKSDKATIDAAVTFSQQPRNSPTSEKVLYCNKAPKNQELQGTFQCQFQGTKATFVGGLQPGAAGTVPFGQKTVNPAGSCPLNPGGPIPDGQQLSDILKSG</sequence>
<dbReference type="AlphaFoldDB" id="A0A4Z0A0E9"/>
<evidence type="ECO:0000313" key="4">
    <source>
        <dbReference type="Proteomes" id="UP000298061"/>
    </source>
</evidence>
<keyword evidence="2" id="KW-0732">Signal</keyword>
<evidence type="ECO:0000256" key="2">
    <source>
        <dbReference type="SAM" id="SignalP"/>
    </source>
</evidence>
<comment type="caution">
    <text evidence="3">The sequence shown here is derived from an EMBL/GenBank/DDBJ whole genome shotgun (WGS) entry which is preliminary data.</text>
</comment>
<protein>
    <submittedName>
        <fullName evidence="3">Uncharacterized protein</fullName>
    </submittedName>
</protein>
<name>A0A4Z0A0E9_9AGAM</name>
<reference evidence="3 4" key="1">
    <citation type="submission" date="2019-02" db="EMBL/GenBank/DDBJ databases">
        <title>Genome sequencing of the rare red list fungi Hericium alpestre (H. flagellum).</title>
        <authorList>
            <person name="Buettner E."/>
            <person name="Kellner H."/>
        </authorList>
    </citation>
    <scope>NUCLEOTIDE SEQUENCE [LARGE SCALE GENOMIC DNA]</scope>
    <source>
        <strain evidence="3 4">DSM 108284</strain>
    </source>
</reference>
<accession>A0A4Z0A0E9</accession>
<proteinExistence type="predicted"/>
<dbReference type="Proteomes" id="UP000298061">
    <property type="component" value="Unassembled WGS sequence"/>
</dbReference>